<protein>
    <submittedName>
        <fullName evidence="7">Flotillin-2</fullName>
    </submittedName>
</protein>
<organism evidence="7">
    <name type="scientific">Aceria tosichella</name>
    <name type="common">wheat curl mite</name>
    <dbReference type="NCBI Taxonomy" id="561515"/>
    <lineage>
        <taxon>Eukaryota</taxon>
        <taxon>Metazoa</taxon>
        <taxon>Ecdysozoa</taxon>
        <taxon>Arthropoda</taxon>
        <taxon>Chelicerata</taxon>
        <taxon>Arachnida</taxon>
        <taxon>Acari</taxon>
        <taxon>Acariformes</taxon>
        <taxon>Trombidiformes</taxon>
        <taxon>Prostigmata</taxon>
        <taxon>Eupodina</taxon>
        <taxon>Eriophyoidea</taxon>
        <taxon>Eriophyidae</taxon>
        <taxon>Eriophyinae</taxon>
        <taxon>Aceriini</taxon>
        <taxon>Aceria</taxon>
    </lineage>
</organism>
<evidence type="ECO:0000256" key="1">
    <source>
        <dbReference type="ARBA" id="ARBA00004370"/>
    </source>
</evidence>
<dbReference type="CDD" id="cd03399">
    <property type="entry name" value="SPFH_flotillin"/>
    <property type="match status" value="1"/>
</dbReference>
<dbReference type="GO" id="GO:0002020">
    <property type="term" value="F:protease binding"/>
    <property type="evidence" value="ECO:0007669"/>
    <property type="project" value="TreeGrafter"/>
</dbReference>
<feature type="domain" description="Flotillin C-terminal" evidence="6">
    <location>
        <begin position="324"/>
        <end position="419"/>
    </location>
</feature>
<keyword evidence="3" id="KW-0472">Membrane</keyword>
<dbReference type="Pfam" id="PF01145">
    <property type="entry name" value="Band_7"/>
    <property type="match status" value="1"/>
</dbReference>
<feature type="domain" description="Band 7" evidence="5">
    <location>
        <begin position="6"/>
        <end position="187"/>
    </location>
</feature>
<dbReference type="AlphaFoldDB" id="A0A6G1SKX1"/>
<evidence type="ECO:0000259" key="5">
    <source>
        <dbReference type="Pfam" id="PF01145"/>
    </source>
</evidence>
<dbReference type="Pfam" id="PF15975">
    <property type="entry name" value="Flot"/>
    <property type="match status" value="1"/>
</dbReference>
<dbReference type="GO" id="GO:0016600">
    <property type="term" value="C:flotillin complex"/>
    <property type="evidence" value="ECO:0007669"/>
    <property type="project" value="TreeGrafter"/>
</dbReference>
<dbReference type="GO" id="GO:0045661">
    <property type="term" value="P:regulation of myoblast differentiation"/>
    <property type="evidence" value="ECO:0007669"/>
    <property type="project" value="TreeGrafter"/>
</dbReference>
<dbReference type="GO" id="GO:0072659">
    <property type="term" value="P:protein localization to plasma membrane"/>
    <property type="evidence" value="ECO:0007669"/>
    <property type="project" value="TreeGrafter"/>
</dbReference>
<evidence type="ECO:0000256" key="2">
    <source>
        <dbReference type="ARBA" id="ARBA00007161"/>
    </source>
</evidence>
<evidence type="ECO:0000256" key="3">
    <source>
        <dbReference type="ARBA" id="ARBA00023136"/>
    </source>
</evidence>
<proteinExistence type="inferred from homology"/>
<dbReference type="PANTHER" id="PTHR13806:SF46">
    <property type="entry name" value="FLOTILLIN-1-RELATED"/>
    <property type="match status" value="1"/>
</dbReference>
<gene>
    <name evidence="7" type="primary">Flo-2</name>
    <name evidence="7" type="ORF">g.12813</name>
</gene>
<comment type="similarity">
    <text evidence="2 4">Belongs to the band 7/mec-2 family. Flotillin subfamily.</text>
</comment>
<dbReference type="GO" id="GO:0031410">
    <property type="term" value="C:cytoplasmic vesicle"/>
    <property type="evidence" value="ECO:0007669"/>
    <property type="project" value="TreeGrafter"/>
</dbReference>
<dbReference type="InterPro" id="IPR027705">
    <property type="entry name" value="Flotillin_fam"/>
</dbReference>
<dbReference type="EMBL" id="GGYP01006090">
    <property type="protein sequence ID" value="MDE50861.1"/>
    <property type="molecule type" value="Transcribed_RNA"/>
</dbReference>
<comment type="subcellular location">
    <subcellularLocation>
        <location evidence="1">Membrane</location>
    </subcellularLocation>
</comment>
<sequence length="446" mass="49262">MGNIQTVGPNEALVISGGCCRPSRREIIVSGWCWNTWMLTNIQRLSLQVMTLNPKCERVQSRQGVPVTVTGVVHCKIMSAHEFLPLAAEQFLGKSVDHIKSVVLQTVEGHMRAVIGTQVIDDICKKRQELAMMIRESTTKDLSRMGIDIMSLTIKDIKDDVEYLSSAGKRTAASVKRDAAVEAARAESDAASVEATCAKDKQERELHNKSKLATQKHEMEMAKASYNETVGELKAEATKAYDLKLASLQMGIRSIEMEVKSVEFDGLIKIQTKENERRKTELEMEIDLPTKAEIYEIEKQRDAMIARQRAETEAEEYRIRVEGRARAEATKLEGEAEAAGMKSVAEARKEFNEAAVLFEVLKVLPEVAAEVASPLSKFDEIVLISEGKEKRNETDNNKTSKSMSAFAAEAAKFSSSVPMAVRAVGGSEQTSSSMLQSILQLQKAAS</sequence>
<evidence type="ECO:0000259" key="6">
    <source>
        <dbReference type="Pfam" id="PF15975"/>
    </source>
</evidence>
<evidence type="ECO:0000256" key="4">
    <source>
        <dbReference type="RuleBase" id="RU366054"/>
    </source>
</evidence>
<evidence type="ECO:0000313" key="7">
    <source>
        <dbReference type="EMBL" id="MDE50861.1"/>
    </source>
</evidence>
<dbReference type="PANTHER" id="PTHR13806">
    <property type="entry name" value="FLOTILLIN-RELATED"/>
    <property type="match status" value="1"/>
</dbReference>
<name>A0A6G1SKX1_9ACAR</name>
<dbReference type="InterPro" id="IPR001107">
    <property type="entry name" value="Band_7"/>
</dbReference>
<dbReference type="InterPro" id="IPR036013">
    <property type="entry name" value="Band_7/SPFH_dom_sf"/>
</dbReference>
<reference evidence="7" key="1">
    <citation type="submission" date="2018-10" db="EMBL/GenBank/DDBJ databases">
        <title>Transcriptome assembly of Aceria tosichella (Wheat curl mite) Type 2.</title>
        <authorList>
            <person name="Scully E.D."/>
            <person name="Geib S.M."/>
            <person name="Palmer N.A."/>
            <person name="Gupta A.K."/>
            <person name="Sarath G."/>
            <person name="Tatineni S."/>
        </authorList>
    </citation>
    <scope>NUCLEOTIDE SEQUENCE</scope>
    <source>
        <strain evidence="7">LincolnNE</strain>
    </source>
</reference>
<accession>A0A6G1SKX1</accession>
<dbReference type="InterPro" id="IPR031905">
    <property type="entry name" value="Flotillin_C"/>
</dbReference>
<dbReference type="Gene3D" id="3.30.479.30">
    <property type="entry name" value="Band 7 domain"/>
    <property type="match status" value="1"/>
</dbReference>
<dbReference type="SUPFAM" id="SSF117892">
    <property type="entry name" value="Band 7/SPFH domain"/>
    <property type="match status" value="1"/>
</dbReference>